<reference evidence="3" key="1">
    <citation type="journal article" date="2007" name="J. Bacteriol.">
        <title>Comparative genome analysis of four magnetotactic bacteria reveals a complex set of group-specific genes implicated in magnetosome biomineralization and function.</title>
        <authorList>
            <person name="Richter M."/>
            <person name="Kube M."/>
            <person name="Bazylinski D.A."/>
            <person name="Lombardot T."/>
            <person name="Gloeckner F.O."/>
            <person name="Reinhardt R."/>
            <person name="Schueler D."/>
        </authorList>
    </citation>
    <scope>NUCLEOTIDE SEQUENCE</scope>
    <source>
        <strain evidence="3">MSR-1</strain>
    </source>
</reference>
<evidence type="ECO:0000313" key="3">
    <source>
        <dbReference type="EMBL" id="CAM77247.1"/>
    </source>
</evidence>
<evidence type="ECO:0000259" key="2">
    <source>
        <dbReference type="PROSITE" id="PS52029"/>
    </source>
</evidence>
<gene>
    <name evidence="3" type="ORF">MGR_3654</name>
</gene>
<keyword evidence="1" id="KW-0961">Cell wall biogenesis/degradation</keyword>
<keyword evidence="1" id="KW-0133">Cell shape</keyword>
<dbReference type="PROSITE" id="PS52029">
    <property type="entry name" value="LD_TPASE"/>
    <property type="match status" value="1"/>
</dbReference>
<dbReference type="InterPro" id="IPR005490">
    <property type="entry name" value="LD_TPept_cat_dom"/>
</dbReference>
<sequence>MDIMVHGHGRLIWDGQDYECRLGRSGLMLDKREGDGATPIGVWPVRAVLYRPDRVARPETALPVRPIDADDGWCDDPAHGDYNRPVRLPHPASCEKMWRDDHLYDVVVVLGHNDAPPVAGLGSAIFLHVADPDGKPTQGCVALALPDLLTMLKTCRPGDRLVVVALPEQG</sequence>
<dbReference type="Pfam" id="PF03734">
    <property type="entry name" value="YkuD"/>
    <property type="match status" value="1"/>
</dbReference>
<accession>A4U2Z0</accession>
<keyword evidence="1" id="KW-0573">Peptidoglycan synthesis</keyword>
<dbReference type="PANTHER" id="PTHR38589">
    <property type="entry name" value="BLR0621 PROTEIN"/>
    <property type="match status" value="1"/>
</dbReference>
<dbReference type="RefSeq" id="WP_106003119.1">
    <property type="nucleotide sequence ID" value="NZ_CP027527.1"/>
</dbReference>
<proteinExistence type="predicted"/>
<dbReference type="EMBL" id="CU459003">
    <property type="protein sequence ID" value="CAM77247.1"/>
    <property type="molecule type" value="Genomic_DNA"/>
</dbReference>
<evidence type="ECO:0000256" key="1">
    <source>
        <dbReference type="PROSITE-ProRule" id="PRU01373"/>
    </source>
</evidence>
<feature type="active site" description="Nucleophile" evidence="1">
    <location>
        <position position="140"/>
    </location>
</feature>
<protein>
    <submittedName>
        <fullName evidence="3">Protein conserved in bacteria</fullName>
    </submittedName>
</protein>
<name>A4U2Z0_9PROT</name>
<comment type="pathway">
    <text evidence="1">Cell wall biogenesis; peptidoglycan biosynthesis.</text>
</comment>
<dbReference type="GO" id="GO:0071555">
    <property type="term" value="P:cell wall organization"/>
    <property type="evidence" value="ECO:0007669"/>
    <property type="project" value="UniProtKB-UniRule"/>
</dbReference>
<dbReference type="AlphaFoldDB" id="A4U2Z0"/>
<dbReference type="GO" id="GO:0008360">
    <property type="term" value="P:regulation of cell shape"/>
    <property type="evidence" value="ECO:0007669"/>
    <property type="project" value="UniProtKB-UniRule"/>
</dbReference>
<organism evidence="3">
    <name type="scientific">Magnetospirillum gryphiswaldense</name>
    <dbReference type="NCBI Taxonomy" id="55518"/>
    <lineage>
        <taxon>Bacteria</taxon>
        <taxon>Pseudomonadati</taxon>
        <taxon>Pseudomonadota</taxon>
        <taxon>Alphaproteobacteria</taxon>
        <taxon>Rhodospirillales</taxon>
        <taxon>Rhodospirillaceae</taxon>
        <taxon>Magnetospirillum</taxon>
    </lineage>
</organism>
<dbReference type="PANTHER" id="PTHR38589:SF1">
    <property type="entry name" value="BLR0621 PROTEIN"/>
    <property type="match status" value="1"/>
</dbReference>
<feature type="domain" description="L,D-TPase catalytic" evidence="2">
    <location>
        <begin position="1"/>
        <end position="164"/>
    </location>
</feature>
<dbReference type="GO" id="GO:0009252">
    <property type="term" value="P:peptidoglycan biosynthetic process"/>
    <property type="evidence" value="ECO:0007669"/>
    <property type="project" value="UniProtKB-KW"/>
</dbReference>
<feature type="active site" description="Proton donor/acceptor" evidence="1">
    <location>
        <position position="128"/>
    </location>
</feature>
<dbReference type="GO" id="GO:0016740">
    <property type="term" value="F:transferase activity"/>
    <property type="evidence" value="ECO:0007669"/>
    <property type="project" value="InterPro"/>
</dbReference>